<dbReference type="OrthoDB" id="9785831at2"/>
<keyword evidence="3" id="KW-0812">Transmembrane</keyword>
<keyword evidence="3" id="KW-0472">Membrane</keyword>
<evidence type="ECO:0000256" key="2">
    <source>
        <dbReference type="RuleBase" id="RU003750"/>
    </source>
</evidence>
<dbReference type="EMBL" id="RCCJ01000001">
    <property type="protein sequence ID" value="RLJ70422.1"/>
    <property type="molecule type" value="Genomic_DNA"/>
</dbReference>
<name>A0A497XTF4_9AQUI</name>
<comment type="similarity">
    <text evidence="2">Belongs to the CDP-alcohol phosphatidyltransferase class-I family.</text>
</comment>
<organism evidence="4 5">
    <name type="scientific">Hydrogenivirga caldilitoris</name>
    <dbReference type="NCBI Taxonomy" id="246264"/>
    <lineage>
        <taxon>Bacteria</taxon>
        <taxon>Pseudomonadati</taxon>
        <taxon>Aquificota</taxon>
        <taxon>Aquificia</taxon>
        <taxon>Aquificales</taxon>
        <taxon>Aquificaceae</taxon>
        <taxon>Hydrogenivirga</taxon>
    </lineage>
</organism>
<dbReference type="InterPro" id="IPR000462">
    <property type="entry name" value="CDP-OH_P_trans"/>
</dbReference>
<evidence type="ECO:0000313" key="5">
    <source>
        <dbReference type="Proteomes" id="UP000267841"/>
    </source>
</evidence>
<dbReference type="Pfam" id="PF01066">
    <property type="entry name" value="CDP-OH_P_transf"/>
    <property type="match status" value="1"/>
</dbReference>
<keyword evidence="3" id="KW-1133">Transmembrane helix</keyword>
<dbReference type="GO" id="GO:0016780">
    <property type="term" value="F:phosphotransferase activity, for other substituted phosphate groups"/>
    <property type="evidence" value="ECO:0007669"/>
    <property type="project" value="InterPro"/>
</dbReference>
<dbReference type="GO" id="GO:0016020">
    <property type="term" value="C:membrane"/>
    <property type="evidence" value="ECO:0007669"/>
    <property type="project" value="InterPro"/>
</dbReference>
<feature type="transmembrane region" description="Helical" evidence="3">
    <location>
        <begin position="32"/>
        <end position="50"/>
    </location>
</feature>
<dbReference type="RefSeq" id="WP_121010014.1">
    <property type="nucleotide sequence ID" value="NZ_RCCJ01000001.1"/>
</dbReference>
<accession>A0A497XTF4</accession>
<dbReference type="InterPro" id="IPR043130">
    <property type="entry name" value="CDP-OH_PTrfase_TM_dom"/>
</dbReference>
<dbReference type="GO" id="GO:0008654">
    <property type="term" value="P:phospholipid biosynthetic process"/>
    <property type="evidence" value="ECO:0007669"/>
    <property type="project" value="InterPro"/>
</dbReference>
<evidence type="ECO:0000256" key="1">
    <source>
        <dbReference type="ARBA" id="ARBA00022679"/>
    </source>
</evidence>
<proteinExistence type="inferred from homology"/>
<dbReference type="AlphaFoldDB" id="A0A497XTF4"/>
<evidence type="ECO:0000256" key="3">
    <source>
        <dbReference type="SAM" id="Phobius"/>
    </source>
</evidence>
<reference evidence="4 5" key="1">
    <citation type="submission" date="2018-10" db="EMBL/GenBank/DDBJ databases">
        <title>Genomic Encyclopedia of Archaeal and Bacterial Type Strains, Phase II (KMG-II): from individual species to whole genera.</title>
        <authorList>
            <person name="Goeker M."/>
        </authorList>
    </citation>
    <scope>NUCLEOTIDE SEQUENCE [LARGE SCALE GENOMIC DNA]</scope>
    <source>
        <strain evidence="4 5">DSM 16510</strain>
    </source>
</reference>
<sequence length="197" mass="21404">MSFVSREFKPYFERSISPVVDFLSTRGVHPNLITLAGFGLITLGSVALYYKMSLAALLLMGMGALLDAVDGAVARRRGLESEFGAFLDSTVDRLSDAMPFLSLGLLYAEVSQPLGVALSFTALIGSYGVSYTRARAEALGIYGIGGIFERTERWLVLLLGIASELIPLALFIITLGGFATSLQRVYEVKKSLDRRYS</sequence>
<feature type="transmembrane region" description="Helical" evidence="3">
    <location>
        <begin position="154"/>
        <end position="179"/>
    </location>
</feature>
<gene>
    <name evidence="4" type="ORF">BCF55_0694</name>
</gene>
<keyword evidence="1 2" id="KW-0808">Transferase</keyword>
<dbReference type="PROSITE" id="PS00379">
    <property type="entry name" value="CDP_ALCOHOL_P_TRANSF"/>
    <property type="match status" value="1"/>
</dbReference>
<evidence type="ECO:0000313" key="4">
    <source>
        <dbReference type="EMBL" id="RLJ70422.1"/>
    </source>
</evidence>
<keyword evidence="5" id="KW-1185">Reference proteome</keyword>
<dbReference type="Gene3D" id="1.20.120.1760">
    <property type="match status" value="1"/>
</dbReference>
<dbReference type="Proteomes" id="UP000267841">
    <property type="component" value="Unassembled WGS sequence"/>
</dbReference>
<protein>
    <submittedName>
        <fullName evidence="4">CDP-diacylglycerol--glycerol-3-phosphate 3-phosphatidyltransferase</fullName>
    </submittedName>
</protein>
<dbReference type="InterPro" id="IPR048254">
    <property type="entry name" value="CDP_ALCOHOL_P_TRANSF_CS"/>
</dbReference>
<comment type="caution">
    <text evidence="4">The sequence shown here is derived from an EMBL/GenBank/DDBJ whole genome shotgun (WGS) entry which is preliminary data.</text>
</comment>